<comment type="caution">
    <text evidence="2">The sequence shown here is derived from an EMBL/GenBank/DDBJ whole genome shotgun (WGS) entry which is preliminary data.</text>
</comment>
<feature type="region of interest" description="Disordered" evidence="1">
    <location>
        <begin position="69"/>
        <end position="94"/>
    </location>
</feature>
<protein>
    <submittedName>
        <fullName evidence="2">Uncharacterized protein</fullName>
    </submittedName>
</protein>
<dbReference type="AlphaFoldDB" id="A0A199VFY9"/>
<name>A0A199VFY9_ANACO</name>
<proteinExistence type="predicted"/>
<evidence type="ECO:0000313" key="3">
    <source>
        <dbReference type="Proteomes" id="UP000092600"/>
    </source>
</evidence>
<gene>
    <name evidence="2" type="ORF">ACMD2_12502</name>
</gene>
<dbReference type="InterPro" id="IPR018790">
    <property type="entry name" value="DUF2358"/>
</dbReference>
<evidence type="ECO:0000313" key="2">
    <source>
        <dbReference type="EMBL" id="OAY75928.1"/>
    </source>
</evidence>
<organism evidence="2 3">
    <name type="scientific">Ananas comosus</name>
    <name type="common">Pineapple</name>
    <name type="synonym">Ananas ananas</name>
    <dbReference type="NCBI Taxonomy" id="4615"/>
    <lineage>
        <taxon>Eukaryota</taxon>
        <taxon>Viridiplantae</taxon>
        <taxon>Streptophyta</taxon>
        <taxon>Embryophyta</taxon>
        <taxon>Tracheophyta</taxon>
        <taxon>Spermatophyta</taxon>
        <taxon>Magnoliopsida</taxon>
        <taxon>Liliopsida</taxon>
        <taxon>Poales</taxon>
        <taxon>Bromeliaceae</taxon>
        <taxon>Bromelioideae</taxon>
        <taxon>Ananas</taxon>
    </lineage>
</organism>
<reference evidence="2 3" key="1">
    <citation type="journal article" date="2016" name="DNA Res.">
        <title>The draft genome of MD-2 pineapple using hybrid error correction of long reads.</title>
        <authorList>
            <person name="Redwan R.M."/>
            <person name="Saidin A."/>
            <person name="Kumar S.V."/>
        </authorList>
    </citation>
    <scope>NUCLEOTIDE SEQUENCE [LARGE SCALE GENOMIC DNA]</scope>
    <source>
        <strain evidence="3">cv. MD2</strain>
        <tissue evidence="2">Leaf</tissue>
    </source>
</reference>
<dbReference type="EMBL" id="LSRQ01001965">
    <property type="protein sequence ID" value="OAY75928.1"/>
    <property type="molecule type" value="Genomic_DNA"/>
</dbReference>
<dbReference type="Pfam" id="PF10184">
    <property type="entry name" value="DUF2358"/>
    <property type="match status" value="1"/>
</dbReference>
<dbReference type="SUPFAM" id="SSF54427">
    <property type="entry name" value="NTF2-like"/>
    <property type="match status" value="1"/>
</dbReference>
<feature type="compositionally biased region" description="Pro residues" evidence="1">
    <location>
        <begin position="72"/>
        <end position="82"/>
    </location>
</feature>
<dbReference type="STRING" id="4615.A0A199VFY9"/>
<dbReference type="Proteomes" id="UP000092600">
    <property type="component" value="Unassembled WGS sequence"/>
</dbReference>
<dbReference type="PANTHER" id="PTHR34123:SF1">
    <property type="entry name" value="OS04G0578200 PROTEIN"/>
    <property type="match status" value="1"/>
</dbReference>
<dbReference type="InterPro" id="IPR032710">
    <property type="entry name" value="NTF2-like_dom_sf"/>
</dbReference>
<sequence length="239" mass="26613">MASALRAAPVTALGSGGVPRRRSPPEPRGVRRCAAKPGEPEGAGAGSRPENAVLRAAWYGSELLGIAASLFRPPPPPPPPEAPQELDDTGDGDGFGLGTMSRARVIEAIKDDFERSYFVTGNLTLKAYEDDCEFADPAGSFKGLKRFKRNCSNFGSLLEKSNMKLTKWEDFEDKSVGHWRFSCIMSFPWRPILSATGYTEYYFDAESGRVCKHVEHWNVPKMALLKQIFRPSRWVWEKR</sequence>
<evidence type="ECO:0000256" key="1">
    <source>
        <dbReference type="SAM" id="MobiDB-lite"/>
    </source>
</evidence>
<dbReference type="PANTHER" id="PTHR34123">
    <property type="entry name" value="OS04G0578200 PROTEIN"/>
    <property type="match status" value="1"/>
</dbReference>
<accession>A0A199VFY9</accession>
<feature type="region of interest" description="Disordered" evidence="1">
    <location>
        <begin position="1"/>
        <end position="50"/>
    </location>
</feature>